<comment type="similarity">
    <text evidence="2">Belongs to the phage GPA family.</text>
</comment>
<comment type="caution">
    <text evidence="8">The sequence shown here is derived from an EMBL/GenBank/DDBJ whole genome shotgun (WGS) entry which is preliminary data.</text>
</comment>
<evidence type="ECO:0000256" key="4">
    <source>
        <dbReference type="ARBA" id="ARBA00022722"/>
    </source>
</evidence>
<keyword evidence="3" id="KW-0235">DNA replication</keyword>
<evidence type="ECO:0000313" key="8">
    <source>
        <dbReference type="EMBL" id="GAC06342.1"/>
    </source>
</evidence>
<evidence type="ECO:0000256" key="2">
    <source>
        <dbReference type="ARBA" id="ARBA00009260"/>
    </source>
</evidence>
<evidence type="ECO:0000256" key="5">
    <source>
        <dbReference type="ARBA" id="ARBA00022759"/>
    </source>
</evidence>
<protein>
    <recommendedName>
        <fullName evidence="7">Replication gene A protein-like domain-containing protein</fullName>
    </recommendedName>
</protein>
<dbReference type="Proteomes" id="UP000008372">
    <property type="component" value="Unassembled WGS sequence"/>
</dbReference>
<name>A0ABQ0IAN9_9ALTE</name>
<evidence type="ECO:0000313" key="9">
    <source>
        <dbReference type="Proteomes" id="UP000008372"/>
    </source>
</evidence>
<evidence type="ECO:0000256" key="6">
    <source>
        <dbReference type="ARBA" id="ARBA00022801"/>
    </source>
</evidence>
<reference evidence="8 9" key="1">
    <citation type="journal article" date="2014" name="Environ. Microbiol.">
        <title>Comparative genomics of the marine bacterial genus Glaciecola reveals the high degree of genomic diversity and genomic characteristic for cold adaptation.</title>
        <authorList>
            <person name="Qin Q.L."/>
            <person name="Xie B.B."/>
            <person name="Yu Y."/>
            <person name="Shu Y.L."/>
            <person name="Rong J.C."/>
            <person name="Zhang Y.J."/>
            <person name="Zhao D.L."/>
            <person name="Chen X.L."/>
            <person name="Zhang X.Y."/>
            <person name="Chen B."/>
            <person name="Zhou B.C."/>
            <person name="Zhang Y.Z."/>
        </authorList>
    </citation>
    <scope>NUCLEOTIDE SEQUENCE [LARGE SCALE GENOMIC DNA]</scope>
    <source>
        <strain evidence="8 9">NO2</strain>
    </source>
</reference>
<keyword evidence="5" id="KW-0255">Endonuclease</keyword>
<organism evidence="8 9">
    <name type="scientific">Paraglaciecola agarilytica NO2</name>
    <dbReference type="NCBI Taxonomy" id="1125747"/>
    <lineage>
        <taxon>Bacteria</taxon>
        <taxon>Pseudomonadati</taxon>
        <taxon>Pseudomonadota</taxon>
        <taxon>Gammaproteobacteria</taxon>
        <taxon>Alteromonadales</taxon>
        <taxon>Alteromonadaceae</taxon>
        <taxon>Paraglaciecola</taxon>
    </lineage>
</organism>
<keyword evidence="6" id="KW-0378">Hydrolase</keyword>
<evidence type="ECO:0000256" key="1">
    <source>
        <dbReference type="ARBA" id="ARBA00003293"/>
    </source>
</evidence>
<sequence length="83" mass="9080">MPLDYSFEEDGDEKGAAENRCDFKFIEPKRGGATGYLAKYVSKNIDGKDLDKGIYGEDPIVAAQRVEAWASCWGIGGVLNKGF</sequence>
<dbReference type="Pfam" id="PF05840">
    <property type="entry name" value="Phage_GPA"/>
    <property type="match status" value="1"/>
</dbReference>
<keyword evidence="4" id="KW-0540">Nuclease</keyword>
<dbReference type="EMBL" id="BAEK01000057">
    <property type="protein sequence ID" value="GAC06342.1"/>
    <property type="molecule type" value="Genomic_DNA"/>
</dbReference>
<keyword evidence="9" id="KW-1185">Reference proteome</keyword>
<gene>
    <name evidence="8" type="ORF">GAGA_3508</name>
</gene>
<comment type="function">
    <text evidence="1">Possible endonuclease which induces a single-strand cut and initiates DNA replication.</text>
</comment>
<evidence type="ECO:0000259" key="7">
    <source>
        <dbReference type="Pfam" id="PF05840"/>
    </source>
</evidence>
<accession>A0ABQ0IAN9</accession>
<feature type="domain" description="Replication gene A protein-like" evidence="7">
    <location>
        <begin position="4"/>
        <end position="47"/>
    </location>
</feature>
<dbReference type="InterPro" id="IPR008766">
    <property type="entry name" value="Replication_gene_A-like"/>
</dbReference>
<evidence type="ECO:0000256" key="3">
    <source>
        <dbReference type="ARBA" id="ARBA00022705"/>
    </source>
</evidence>
<proteinExistence type="inferred from homology"/>